<sequence>MNESRDPSRDPLKSLFEEAAAAGRARASYASAGEISARGRRVHRRRLAVLAVGACLVVGGGGAALVTLLPGPSQPVAPATSPSVSGPTPASTTATLPSPSGTSSSGVTTSPPPPTPPSTAATTPPGRTD</sequence>
<gene>
    <name evidence="3" type="ORF">ACH407_29210</name>
</gene>
<evidence type="ECO:0000256" key="2">
    <source>
        <dbReference type="SAM" id="Phobius"/>
    </source>
</evidence>
<protein>
    <recommendedName>
        <fullName evidence="5">Cellulase</fullName>
    </recommendedName>
</protein>
<organism evidence="3 4">
    <name type="scientific">Streptomyces litmocidini</name>
    <dbReference type="NCBI Taxonomy" id="67318"/>
    <lineage>
        <taxon>Bacteria</taxon>
        <taxon>Bacillati</taxon>
        <taxon>Actinomycetota</taxon>
        <taxon>Actinomycetes</taxon>
        <taxon>Kitasatosporales</taxon>
        <taxon>Streptomycetaceae</taxon>
        <taxon>Streptomyces</taxon>
    </lineage>
</organism>
<evidence type="ECO:0008006" key="5">
    <source>
        <dbReference type="Google" id="ProtNLM"/>
    </source>
</evidence>
<evidence type="ECO:0000313" key="4">
    <source>
        <dbReference type="Proteomes" id="UP001611339"/>
    </source>
</evidence>
<dbReference type="EMBL" id="JBIRUI010000015">
    <property type="protein sequence ID" value="MFI1717623.1"/>
    <property type="molecule type" value="Genomic_DNA"/>
</dbReference>
<comment type="caution">
    <text evidence="3">The sequence shown here is derived from an EMBL/GenBank/DDBJ whole genome shotgun (WGS) entry which is preliminary data.</text>
</comment>
<dbReference type="RefSeq" id="WP_398712040.1">
    <property type="nucleotide sequence ID" value="NZ_JBIRUI010000015.1"/>
</dbReference>
<dbReference type="Proteomes" id="UP001611339">
    <property type="component" value="Unassembled WGS sequence"/>
</dbReference>
<feature type="compositionally biased region" description="Low complexity" evidence="1">
    <location>
        <begin position="118"/>
        <end position="129"/>
    </location>
</feature>
<evidence type="ECO:0000313" key="3">
    <source>
        <dbReference type="EMBL" id="MFI1717623.1"/>
    </source>
</evidence>
<keyword evidence="2" id="KW-0472">Membrane</keyword>
<keyword evidence="2" id="KW-1133">Transmembrane helix</keyword>
<feature type="transmembrane region" description="Helical" evidence="2">
    <location>
        <begin position="47"/>
        <end position="69"/>
    </location>
</feature>
<feature type="region of interest" description="Disordered" evidence="1">
    <location>
        <begin position="71"/>
        <end position="129"/>
    </location>
</feature>
<keyword evidence="2" id="KW-0812">Transmembrane</keyword>
<evidence type="ECO:0000256" key="1">
    <source>
        <dbReference type="SAM" id="MobiDB-lite"/>
    </source>
</evidence>
<proteinExistence type="predicted"/>
<reference evidence="3 4" key="1">
    <citation type="submission" date="2024-10" db="EMBL/GenBank/DDBJ databases">
        <title>The Natural Products Discovery Center: Release of the First 8490 Sequenced Strains for Exploring Actinobacteria Biosynthetic Diversity.</title>
        <authorList>
            <person name="Kalkreuter E."/>
            <person name="Kautsar S.A."/>
            <person name="Yang D."/>
            <person name="Bader C.D."/>
            <person name="Teijaro C.N."/>
            <person name="Fluegel L."/>
            <person name="Davis C.M."/>
            <person name="Simpson J.R."/>
            <person name="Lauterbach L."/>
            <person name="Steele A.D."/>
            <person name="Gui C."/>
            <person name="Meng S."/>
            <person name="Li G."/>
            <person name="Viehrig K."/>
            <person name="Ye F."/>
            <person name="Su P."/>
            <person name="Kiefer A.F."/>
            <person name="Nichols A."/>
            <person name="Cepeda A.J."/>
            <person name="Yan W."/>
            <person name="Fan B."/>
            <person name="Jiang Y."/>
            <person name="Adhikari A."/>
            <person name="Zheng C.-J."/>
            <person name="Schuster L."/>
            <person name="Cowan T.M."/>
            <person name="Smanski M.J."/>
            <person name="Chevrette M.G."/>
            <person name="De Carvalho L.P.S."/>
            <person name="Shen B."/>
        </authorList>
    </citation>
    <scope>NUCLEOTIDE SEQUENCE [LARGE SCALE GENOMIC DNA]</scope>
    <source>
        <strain evidence="3 4">NPDC020602</strain>
    </source>
</reference>
<accession>A0ABW7UDG3</accession>
<keyword evidence="4" id="KW-1185">Reference proteome</keyword>
<name>A0ABW7UDG3_9ACTN</name>
<feature type="compositionally biased region" description="Low complexity" evidence="1">
    <location>
        <begin position="71"/>
        <end position="109"/>
    </location>
</feature>